<dbReference type="InterPro" id="IPR036683">
    <property type="entry name" value="CO_DH_flav_C_dom_sf"/>
</dbReference>
<dbReference type="InterPro" id="IPR006058">
    <property type="entry name" value="2Fe2S_fd_BS"/>
</dbReference>
<keyword evidence="1" id="KW-0285">Flavoprotein</keyword>
<dbReference type="InterPro" id="IPR002888">
    <property type="entry name" value="2Fe-2S-bd"/>
</dbReference>
<dbReference type="GO" id="GO:0016491">
    <property type="term" value="F:oxidoreductase activity"/>
    <property type="evidence" value="ECO:0007669"/>
    <property type="project" value="UniProtKB-KW"/>
</dbReference>
<evidence type="ECO:0000313" key="7">
    <source>
        <dbReference type="EMBL" id="PIW14322.1"/>
    </source>
</evidence>
<dbReference type="EMBL" id="PFFQ01000061">
    <property type="protein sequence ID" value="PIW14322.1"/>
    <property type="molecule type" value="Genomic_DNA"/>
</dbReference>
<dbReference type="SUPFAM" id="SSF56176">
    <property type="entry name" value="FAD-binding/transporter-associated domain-like"/>
    <property type="match status" value="1"/>
</dbReference>
<dbReference type="SUPFAM" id="SSF55447">
    <property type="entry name" value="CO dehydrogenase flavoprotein C-terminal domain-like"/>
    <property type="match status" value="1"/>
</dbReference>
<dbReference type="AlphaFoldDB" id="A0A2M7FYJ5"/>
<dbReference type="InterPro" id="IPR005107">
    <property type="entry name" value="CO_DH_flav_C"/>
</dbReference>
<dbReference type="InterPro" id="IPR012175">
    <property type="entry name" value="Xanth_DH_ssu_bac"/>
</dbReference>
<evidence type="ECO:0000256" key="3">
    <source>
        <dbReference type="ARBA" id="ARBA00022827"/>
    </source>
</evidence>
<dbReference type="PANTHER" id="PTHR45444">
    <property type="entry name" value="XANTHINE DEHYDROGENASE"/>
    <property type="match status" value="1"/>
</dbReference>
<evidence type="ECO:0000256" key="1">
    <source>
        <dbReference type="ARBA" id="ARBA00022630"/>
    </source>
</evidence>
<dbReference type="InterPro" id="IPR012675">
    <property type="entry name" value="Beta-grasp_dom_sf"/>
</dbReference>
<accession>A0A2M7FYJ5</accession>
<dbReference type="InterPro" id="IPR036318">
    <property type="entry name" value="FAD-bd_PCMH-like_sf"/>
</dbReference>
<keyword evidence="5" id="KW-0408">Iron</keyword>
<dbReference type="InterPro" id="IPR016208">
    <property type="entry name" value="Ald_Oxase/xanthine_DH-like"/>
</dbReference>
<comment type="caution">
    <text evidence="7">The sequence shown here is derived from an EMBL/GenBank/DDBJ whole genome shotgun (WGS) entry which is preliminary data.</text>
</comment>
<dbReference type="InterPro" id="IPR036010">
    <property type="entry name" value="2Fe-2S_ferredoxin-like_sf"/>
</dbReference>
<dbReference type="Pfam" id="PF03450">
    <property type="entry name" value="CO_deh_flav_C"/>
    <property type="match status" value="1"/>
</dbReference>
<sequence length="542" mass="60018">MVGCVSCGSFGSGECEVFRACVRAIVPQAGLLKSQLPKAELVSNAIIEAKFRHEESGMRDYILLYLNGKRHKIRGEQAFMTLAEYLRYERGLTGTKIVCAEGDCGACSVLRGETLPDQSELRYSTINACITFVHLMDCTHVITVEGLKEDDALSPVQTAMVENYGAQCGFCTPGFICAMTDLVNHQAYQNPKGQQYLDEKQVRNALTGNLCRCTGYAPIIEAGKKVDLTQFTPLQKRYDTPEMVAELKQHRQIGVNIQADHLQFYAPTLLEEAIRFKQEREARIFSSATDMGVLINKERSNPTVICSLNLTPGAHALSEEEGVIQVGPRVTLNELEHFLRDRIPEFSRLLKIFASPQIKNKGTLVGNIANASPIADTLPFLMVADAEVELMGLQGARRVNINRFYTGYKQLDMRQDELISKVLIPVPAAQDIIRLYKVSNRKDLDISTLTAAFRLKVNAGQIEQVAIAYGGVAATVVRLPKTEAFLMGKPLNQEVCQQAGVLACTEISPISDVRASAEYRLQVAENLFLKFYHEMQPDAVGV</sequence>
<dbReference type="InterPro" id="IPR001041">
    <property type="entry name" value="2Fe-2S_ferredoxin-type"/>
</dbReference>
<keyword evidence="2" id="KW-0479">Metal-binding</keyword>
<dbReference type="PANTHER" id="PTHR45444:SF3">
    <property type="entry name" value="XANTHINE DEHYDROGENASE"/>
    <property type="match status" value="1"/>
</dbReference>
<keyword evidence="4" id="KW-0560">Oxidoreductase</keyword>
<evidence type="ECO:0000313" key="8">
    <source>
        <dbReference type="Proteomes" id="UP000231019"/>
    </source>
</evidence>
<dbReference type="SUPFAM" id="SSF47741">
    <property type="entry name" value="CO dehydrogenase ISP C-domain like"/>
    <property type="match status" value="1"/>
</dbReference>
<gene>
    <name evidence="7" type="ORF">COW36_22155</name>
</gene>
<dbReference type="PIRSF" id="PIRSF036557">
    <property type="entry name" value="XdhA_RC"/>
    <property type="match status" value="1"/>
</dbReference>
<dbReference type="InterPro" id="IPR016166">
    <property type="entry name" value="FAD-bd_PCMH"/>
</dbReference>
<dbReference type="GO" id="GO:0051537">
    <property type="term" value="F:2 iron, 2 sulfur cluster binding"/>
    <property type="evidence" value="ECO:0007669"/>
    <property type="project" value="InterPro"/>
</dbReference>
<name>A0A2M7FYJ5_9BACT</name>
<evidence type="ECO:0000256" key="4">
    <source>
        <dbReference type="ARBA" id="ARBA00023002"/>
    </source>
</evidence>
<dbReference type="Gene3D" id="3.10.20.30">
    <property type="match status" value="1"/>
</dbReference>
<dbReference type="InterPro" id="IPR016169">
    <property type="entry name" value="FAD-bd_PCMH_sub2"/>
</dbReference>
<protein>
    <submittedName>
        <fullName evidence="7">Xanthine dehydrogenase</fullName>
    </submittedName>
</protein>
<reference evidence="7 8" key="1">
    <citation type="submission" date="2017-09" db="EMBL/GenBank/DDBJ databases">
        <title>Depth-based differentiation of microbial function through sediment-hosted aquifers and enrichment of novel symbionts in the deep terrestrial subsurface.</title>
        <authorList>
            <person name="Probst A.J."/>
            <person name="Ladd B."/>
            <person name="Jarett J.K."/>
            <person name="Geller-Mcgrath D.E."/>
            <person name="Sieber C.M."/>
            <person name="Emerson J.B."/>
            <person name="Anantharaman K."/>
            <person name="Thomas B.C."/>
            <person name="Malmstrom R."/>
            <person name="Stieglmeier M."/>
            <person name="Klingl A."/>
            <person name="Woyke T."/>
            <person name="Ryan C.M."/>
            <person name="Banfield J.F."/>
        </authorList>
    </citation>
    <scope>NUCLEOTIDE SEQUENCE [LARGE SCALE GENOMIC DNA]</scope>
    <source>
        <strain evidence="7">CG17_big_fil_post_rev_8_21_14_2_50_48_46</strain>
    </source>
</reference>
<dbReference type="SMART" id="SM01092">
    <property type="entry name" value="CO_deh_flav_C"/>
    <property type="match status" value="1"/>
</dbReference>
<keyword evidence="3" id="KW-0274">FAD</keyword>
<proteinExistence type="predicted"/>
<dbReference type="Gene3D" id="3.30.465.10">
    <property type="match status" value="1"/>
</dbReference>
<evidence type="ECO:0000256" key="5">
    <source>
        <dbReference type="ARBA" id="ARBA00023004"/>
    </source>
</evidence>
<dbReference type="Pfam" id="PF01799">
    <property type="entry name" value="Fer2_2"/>
    <property type="match status" value="1"/>
</dbReference>
<dbReference type="PROSITE" id="PS51387">
    <property type="entry name" value="FAD_PCMH"/>
    <property type="match status" value="1"/>
</dbReference>
<evidence type="ECO:0000256" key="2">
    <source>
        <dbReference type="ARBA" id="ARBA00022723"/>
    </source>
</evidence>
<dbReference type="Gene3D" id="3.30.390.50">
    <property type="entry name" value="CO dehydrogenase flavoprotein, C-terminal domain"/>
    <property type="match status" value="1"/>
</dbReference>
<dbReference type="GO" id="GO:0071949">
    <property type="term" value="F:FAD binding"/>
    <property type="evidence" value="ECO:0007669"/>
    <property type="project" value="InterPro"/>
</dbReference>
<evidence type="ECO:0000259" key="6">
    <source>
        <dbReference type="PROSITE" id="PS51387"/>
    </source>
</evidence>
<dbReference type="InterPro" id="IPR036884">
    <property type="entry name" value="2Fe-2S-bd_dom_sf"/>
</dbReference>
<dbReference type="SUPFAM" id="SSF54292">
    <property type="entry name" value="2Fe-2S ferredoxin-like"/>
    <property type="match status" value="1"/>
</dbReference>
<dbReference type="GO" id="GO:0005506">
    <property type="term" value="F:iron ion binding"/>
    <property type="evidence" value="ECO:0007669"/>
    <property type="project" value="InterPro"/>
</dbReference>
<organism evidence="7 8">
    <name type="scientific">bacterium (Candidatus Blackallbacteria) CG17_big_fil_post_rev_8_21_14_2_50_48_46</name>
    <dbReference type="NCBI Taxonomy" id="2014261"/>
    <lineage>
        <taxon>Bacteria</taxon>
        <taxon>Candidatus Blackallbacteria</taxon>
    </lineage>
</organism>
<feature type="domain" description="FAD-binding PCMH-type" evidence="6">
    <location>
        <begin position="257"/>
        <end position="429"/>
    </location>
</feature>
<dbReference type="Proteomes" id="UP000231019">
    <property type="component" value="Unassembled WGS sequence"/>
</dbReference>
<dbReference type="InterPro" id="IPR002346">
    <property type="entry name" value="Mopterin_DH_FAD-bd"/>
</dbReference>
<dbReference type="PROSITE" id="PS00197">
    <property type="entry name" value="2FE2S_FER_1"/>
    <property type="match status" value="1"/>
</dbReference>
<dbReference type="Gene3D" id="1.10.150.120">
    <property type="entry name" value="[2Fe-2S]-binding domain"/>
    <property type="match status" value="1"/>
</dbReference>
<dbReference type="Pfam" id="PF00941">
    <property type="entry name" value="FAD_binding_5"/>
    <property type="match status" value="1"/>
</dbReference>
<dbReference type="Pfam" id="PF00111">
    <property type="entry name" value="Fer2"/>
    <property type="match status" value="1"/>
</dbReference>